<name>A0ABQ8WS00_PENCH</name>
<keyword evidence="2" id="KW-1185">Reference proteome</keyword>
<evidence type="ECO:0000313" key="1">
    <source>
        <dbReference type="EMBL" id="KAJ5275119.1"/>
    </source>
</evidence>
<accession>A0ABQ8WS00</accession>
<reference evidence="1 2" key="1">
    <citation type="journal article" date="2023" name="IMA Fungus">
        <title>Comparative genomic study of the Penicillium genus elucidates a diverse pangenome and 15 lateral gene transfer events.</title>
        <authorList>
            <person name="Petersen C."/>
            <person name="Sorensen T."/>
            <person name="Nielsen M.R."/>
            <person name="Sondergaard T.E."/>
            <person name="Sorensen J.L."/>
            <person name="Fitzpatrick D.A."/>
            <person name="Frisvad J.C."/>
            <person name="Nielsen K.L."/>
        </authorList>
    </citation>
    <scope>NUCLEOTIDE SEQUENCE [LARGE SCALE GENOMIC DNA]</scope>
    <source>
        <strain evidence="1 2">IBT 3361</strain>
    </source>
</reference>
<evidence type="ECO:0000313" key="2">
    <source>
        <dbReference type="Proteomes" id="UP001220256"/>
    </source>
</evidence>
<gene>
    <name evidence="1" type="ORF">N7505_003664</name>
</gene>
<comment type="caution">
    <text evidence="1">The sequence shown here is derived from an EMBL/GenBank/DDBJ whole genome shotgun (WGS) entry which is preliminary data.</text>
</comment>
<proteinExistence type="predicted"/>
<dbReference type="Proteomes" id="UP001220256">
    <property type="component" value="Unassembled WGS sequence"/>
</dbReference>
<sequence>MEEQTWKDSATYITTLRNVVIEYAGRNDKLTAVVCIGCQTNYTPVFTDIRGIEHYGSRKIWKFAFPLGGDLFIYITYHTCTEDPERVMDKNQVSQGYTEAYKNGQEMSDTSPESNPYLYLYHQHIAIWGQPRTWSRSCRVFLCI</sequence>
<protein>
    <submittedName>
        <fullName evidence="1">Uncharacterized protein</fullName>
    </submittedName>
</protein>
<dbReference type="EMBL" id="JAPVEB010000002">
    <property type="protein sequence ID" value="KAJ5275119.1"/>
    <property type="molecule type" value="Genomic_DNA"/>
</dbReference>
<organism evidence="1 2">
    <name type="scientific">Penicillium chrysogenum</name>
    <name type="common">Penicillium notatum</name>
    <dbReference type="NCBI Taxonomy" id="5076"/>
    <lineage>
        <taxon>Eukaryota</taxon>
        <taxon>Fungi</taxon>
        <taxon>Dikarya</taxon>
        <taxon>Ascomycota</taxon>
        <taxon>Pezizomycotina</taxon>
        <taxon>Eurotiomycetes</taxon>
        <taxon>Eurotiomycetidae</taxon>
        <taxon>Eurotiales</taxon>
        <taxon>Aspergillaceae</taxon>
        <taxon>Penicillium</taxon>
        <taxon>Penicillium chrysogenum species complex</taxon>
    </lineage>
</organism>